<evidence type="ECO:0000256" key="7">
    <source>
        <dbReference type="ARBA" id="ARBA00023065"/>
    </source>
</evidence>
<dbReference type="PANTHER" id="PTHR34501">
    <property type="entry name" value="PROTEIN YDDL-RELATED"/>
    <property type="match status" value="1"/>
</dbReference>
<evidence type="ECO:0000256" key="3">
    <source>
        <dbReference type="ARBA" id="ARBA00022448"/>
    </source>
</evidence>
<keyword evidence="5" id="KW-0812">Transmembrane</keyword>
<evidence type="ECO:0000256" key="10">
    <source>
        <dbReference type="ARBA" id="ARBA00023237"/>
    </source>
</evidence>
<evidence type="ECO:0000256" key="8">
    <source>
        <dbReference type="ARBA" id="ARBA00023114"/>
    </source>
</evidence>
<dbReference type="InterPro" id="IPR023614">
    <property type="entry name" value="Porin_dom_sf"/>
</dbReference>
<evidence type="ECO:0000256" key="6">
    <source>
        <dbReference type="ARBA" id="ARBA00022729"/>
    </source>
</evidence>
<sequence length="306" mass="34036">MNLSKLLPLMALVSMQALGEEQNQGEFYAKLNVDAQSSDKGDGRFSEIKSNNSWIGVKGDYQIVDGISVVYRLEWKVDITAESGNDSLTERPQYVGIRGGFGELTLGRNFTALWMAQGKIDLYNHYEGDIAKIWKGENRLSDVASYSSPSYQGFNIKVTYQAEKSAQGDSATSAGVFYGDENLKKYPLFAAIAHDFDVNGFDTTRASVQYKIGQHVIGGMLQQQEPADGGESQMGGLVSYSFNSGNVIYKVQYQTLEDDTNLNLGLDYPLGNNTKVFAWYSQIEKENNPDNKFLALGFEHKLSYKF</sequence>
<evidence type="ECO:0000256" key="5">
    <source>
        <dbReference type="ARBA" id="ARBA00022692"/>
    </source>
</evidence>
<dbReference type="PRINTS" id="PR00184">
    <property type="entry name" value="NEISSPPORIN"/>
</dbReference>
<keyword evidence="8" id="KW-0626">Porin</keyword>
<evidence type="ECO:0000256" key="4">
    <source>
        <dbReference type="ARBA" id="ARBA00022452"/>
    </source>
</evidence>
<keyword evidence="13" id="KW-1185">Reference proteome</keyword>
<comment type="caution">
    <text evidence="12">The sequence shown here is derived from an EMBL/GenBank/DDBJ whole genome shotgun (WGS) entry which is preliminary data.</text>
</comment>
<dbReference type="Pfam" id="PF13609">
    <property type="entry name" value="Porin_4"/>
    <property type="match status" value="1"/>
</dbReference>
<dbReference type="CDD" id="cd00342">
    <property type="entry name" value="gram_neg_porins"/>
    <property type="match status" value="1"/>
</dbReference>
<evidence type="ECO:0000313" key="12">
    <source>
        <dbReference type="EMBL" id="KXI29176.1"/>
    </source>
</evidence>
<organism evidence="12 13">
    <name type="scientific">Paraglaciecola hydrolytica</name>
    <dbReference type="NCBI Taxonomy" id="1799789"/>
    <lineage>
        <taxon>Bacteria</taxon>
        <taxon>Pseudomonadati</taxon>
        <taxon>Pseudomonadota</taxon>
        <taxon>Gammaproteobacteria</taxon>
        <taxon>Alteromonadales</taxon>
        <taxon>Alteromonadaceae</taxon>
        <taxon>Paraglaciecola</taxon>
    </lineage>
</organism>
<keyword evidence="9" id="KW-0472">Membrane</keyword>
<dbReference type="InterPro" id="IPR002299">
    <property type="entry name" value="Porin_Neis"/>
</dbReference>
<comment type="subcellular location">
    <subcellularLocation>
        <location evidence="1">Cell outer membrane</location>
        <topology evidence="1">Multi-pass membrane protein</topology>
    </subcellularLocation>
</comment>
<dbReference type="EMBL" id="LSNE01000005">
    <property type="protein sequence ID" value="KXI29176.1"/>
    <property type="molecule type" value="Genomic_DNA"/>
</dbReference>
<keyword evidence="6" id="KW-0732">Signal</keyword>
<dbReference type="InterPro" id="IPR050298">
    <property type="entry name" value="Gram-neg_bact_OMP"/>
</dbReference>
<reference evidence="13" key="1">
    <citation type="submission" date="2016-02" db="EMBL/GenBank/DDBJ databases">
        <authorList>
            <person name="Schultz-Johansen M."/>
            <person name="Glaring M.A."/>
            <person name="Bech P.K."/>
            <person name="Stougaard P."/>
        </authorList>
    </citation>
    <scope>NUCLEOTIDE SEQUENCE [LARGE SCALE GENOMIC DNA]</scope>
    <source>
        <strain evidence="13">S66</strain>
    </source>
</reference>
<feature type="domain" description="Porin" evidence="11">
    <location>
        <begin position="36"/>
        <end position="287"/>
    </location>
</feature>
<dbReference type="SUPFAM" id="SSF56935">
    <property type="entry name" value="Porins"/>
    <property type="match status" value="1"/>
</dbReference>
<dbReference type="Proteomes" id="UP000070299">
    <property type="component" value="Unassembled WGS sequence"/>
</dbReference>
<dbReference type="AlphaFoldDB" id="A0A136A1R5"/>
<comment type="subunit">
    <text evidence="2">Homotrimer.</text>
</comment>
<keyword evidence="4" id="KW-1134">Transmembrane beta strand</keyword>
<keyword evidence="3" id="KW-0813">Transport</keyword>
<name>A0A136A1R5_9ALTE</name>
<evidence type="ECO:0000256" key="9">
    <source>
        <dbReference type="ARBA" id="ARBA00023136"/>
    </source>
</evidence>
<dbReference type="STRING" id="1799789.AX660_13580"/>
<dbReference type="Gene3D" id="2.40.160.10">
    <property type="entry name" value="Porin"/>
    <property type="match status" value="1"/>
</dbReference>
<evidence type="ECO:0000256" key="2">
    <source>
        <dbReference type="ARBA" id="ARBA00011233"/>
    </source>
</evidence>
<dbReference type="OrthoDB" id="8173690at2"/>
<protein>
    <recommendedName>
        <fullName evidence="11">Porin domain-containing protein</fullName>
    </recommendedName>
</protein>
<keyword evidence="10" id="KW-0998">Cell outer membrane</keyword>
<evidence type="ECO:0000256" key="1">
    <source>
        <dbReference type="ARBA" id="ARBA00004571"/>
    </source>
</evidence>
<dbReference type="PANTHER" id="PTHR34501:SF9">
    <property type="entry name" value="MAJOR OUTER MEMBRANE PROTEIN P.IA"/>
    <property type="match status" value="1"/>
</dbReference>
<dbReference type="InterPro" id="IPR001702">
    <property type="entry name" value="Porin_Gram-ve"/>
</dbReference>
<dbReference type="GO" id="GO:0009279">
    <property type="term" value="C:cell outer membrane"/>
    <property type="evidence" value="ECO:0007669"/>
    <property type="project" value="UniProtKB-SubCell"/>
</dbReference>
<dbReference type="PRINTS" id="PR00182">
    <property type="entry name" value="ECOLNEIPORIN"/>
</dbReference>
<evidence type="ECO:0000313" key="13">
    <source>
        <dbReference type="Proteomes" id="UP000070299"/>
    </source>
</evidence>
<proteinExistence type="predicted"/>
<accession>A0A136A1R5</accession>
<dbReference type="InterPro" id="IPR033900">
    <property type="entry name" value="Gram_neg_porin_domain"/>
</dbReference>
<dbReference type="GO" id="GO:0046930">
    <property type="term" value="C:pore complex"/>
    <property type="evidence" value="ECO:0007669"/>
    <property type="project" value="UniProtKB-KW"/>
</dbReference>
<gene>
    <name evidence="12" type="ORF">AX660_13580</name>
</gene>
<dbReference type="GO" id="GO:0034220">
    <property type="term" value="P:monoatomic ion transmembrane transport"/>
    <property type="evidence" value="ECO:0007669"/>
    <property type="project" value="InterPro"/>
</dbReference>
<dbReference type="RefSeq" id="WP_068376287.1">
    <property type="nucleotide sequence ID" value="NZ_LSNE01000005.1"/>
</dbReference>
<keyword evidence="7" id="KW-0406">Ion transport</keyword>
<evidence type="ECO:0000259" key="11">
    <source>
        <dbReference type="Pfam" id="PF13609"/>
    </source>
</evidence>
<dbReference type="GO" id="GO:0015288">
    <property type="term" value="F:porin activity"/>
    <property type="evidence" value="ECO:0007669"/>
    <property type="project" value="UniProtKB-KW"/>
</dbReference>